<feature type="domain" description="Helix-turn-helix type 11" evidence="1">
    <location>
        <begin position="6"/>
        <end position="59"/>
    </location>
</feature>
<evidence type="ECO:0000259" key="3">
    <source>
        <dbReference type="Pfam" id="PF25583"/>
    </source>
</evidence>
<sequence length="306" mass="34943">MNRTDRLLALVLELRGRGWVRAEDLARTFEISVRTVYRDVLALSEAGVPVISVPGQGYRLMEGYFLPPLHFTPQEAVMLTLGADAVARAFDVEYAGAAAQAAKKLLAALPDERRADVERVREHLRVVPPGSGRKAETLRLLRGAVLDNRIVTFVYRKPGGGPDARQVYPLGLVHLYGVWLLVAFDPAQAAQRHFRLDRMEDARALPQTFTRDPEWRVEYRPEREERNVTVRLRFPAERARTVRERPHLFQTEEAHTPHGYEVTLRVRDTRAVLSWVLSWGGDAEVLEPEDLREQVWAEARRMLSRA</sequence>
<dbReference type="InterPro" id="IPR057727">
    <property type="entry name" value="WCX_dom"/>
</dbReference>
<dbReference type="GO" id="GO:0003677">
    <property type="term" value="F:DNA binding"/>
    <property type="evidence" value="ECO:0007669"/>
    <property type="project" value="UniProtKB-KW"/>
</dbReference>
<proteinExistence type="predicted"/>
<dbReference type="PROSITE" id="PS52050">
    <property type="entry name" value="WYL"/>
    <property type="match status" value="1"/>
</dbReference>
<keyword evidence="5" id="KW-1185">Reference proteome</keyword>
<dbReference type="EMBL" id="FWWU01000009">
    <property type="protein sequence ID" value="SMB88378.1"/>
    <property type="molecule type" value="Genomic_DNA"/>
</dbReference>
<dbReference type="PIRSF" id="PIRSF016838">
    <property type="entry name" value="PafC"/>
    <property type="match status" value="1"/>
</dbReference>
<feature type="domain" description="WCX" evidence="3">
    <location>
        <begin position="227"/>
        <end position="303"/>
    </location>
</feature>
<dbReference type="InterPro" id="IPR026881">
    <property type="entry name" value="WYL_dom"/>
</dbReference>
<dbReference type="Pfam" id="PF13280">
    <property type="entry name" value="WYL"/>
    <property type="match status" value="1"/>
</dbReference>
<dbReference type="AlphaFoldDB" id="A0A1W1V4U5"/>
<dbReference type="STRING" id="695939.SAMN00790413_00020"/>
<accession>A0A1W1V4U5</accession>
<feature type="domain" description="WYL" evidence="2">
    <location>
        <begin position="136"/>
        <end position="203"/>
    </location>
</feature>
<dbReference type="InterPro" id="IPR036388">
    <property type="entry name" value="WH-like_DNA-bd_sf"/>
</dbReference>
<dbReference type="OrthoDB" id="9815009at2"/>
<dbReference type="PANTHER" id="PTHR34580">
    <property type="match status" value="1"/>
</dbReference>
<dbReference type="RefSeq" id="WP_084047769.1">
    <property type="nucleotide sequence ID" value="NZ_FWWU01000009.1"/>
</dbReference>
<evidence type="ECO:0000313" key="5">
    <source>
        <dbReference type="Proteomes" id="UP000192582"/>
    </source>
</evidence>
<dbReference type="Proteomes" id="UP000192582">
    <property type="component" value="Unassembled WGS sequence"/>
</dbReference>
<dbReference type="Pfam" id="PF08279">
    <property type="entry name" value="HTH_11"/>
    <property type="match status" value="1"/>
</dbReference>
<evidence type="ECO:0000313" key="4">
    <source>
        <dbReference type="EMBL" id="SMB88378.1"/>
    </source>
</evidence>
<keyword evidence="4" id="KW-0238">DNA-binding</keyword>
<gene>
    <name evidence="4" type="ORF">SAMN00790413_00020</name>
</gene>
<dbReference type="SUPFAM" id="SSF46785">
    <property type="entry name" value="Winged helix' DNA-binding domain"/>
    <property type="match status" value="1"/>
</dbReference>
<dbReference type="InterPro" id="IPR051534">
    <property type="entry name" value="CBASS_pafABC_assoc_protein"/>
</dbReference>
<organism evidence="4 5">
    <name type="scientific">Deinococcus hopiensis KR-140</name>
    <dbReference type="NCBI Taxonomy" id="695939"/>
    <lineage>
        <taxon>Bacteria</taxon>
        <taxon>Thermotogati</taxon>
        <taxon>Deinococcota</taxon>
        <taxon>Deinococci</taxon>
        <taxon>Deinococcales</taxon>
        <taxon>Deinococcaceae</taxon>
        <taxon>Deinococcus</taxon>
    </lineage>
</organism>
<dbReference type="Pfam" id="PF25583">
    <property type="entry name" value="WCX"/>
    <property type="match status" value="1"/>
</dbReference>
<reference evidence="4 5" key="1">
    <citation type="submission" date="2017-04" db="EMBL/GenBank/DDBJ databases">
        <authorList>
            <person name="Afonso C.L."/>
            <person name="Miller P.J."/>
            <person name="Scott M.A."/>
            <person name="Spackman E."/>
            <person name="Goraichik I."/>
            <person name="Dimitrov K.M."/>
            <person name="Suarez D.L."/>
            <person name="Swayne D.E."/>
        </authorList>
    </citation>
    <scope>NUCLEOTIDE SEQUENCE [LARGE SCALE GENOMIC DNA]</scope>
    <source>
        <strain evidence="4 5">KR-140</strain>
    </source>
</reference>
<dbReference type="Gene3D" id="1.10.10.10">
    <property type="entry name" value="Winged helix-like DNA-binding domain superfamily/Winged helix DNA-binding domain"/>
    <property type="match status" value="1"/>
</dbReference>
<evidence type="ECO:0000259" key="1">
    <source>
        <dbReference type="Pfam" id="PF08279"/>
    </source>
</evidence>
<protein>
    <submittedName>
        <fullName evidence="4">Predicted DNA-binding transcriptional regulator YafY, contains an HTH and WYL domains</fullName>
    </submittedName>
</protein>
<dbReference type="InterPro" id="IPR028349">
    <property type="entry name" value="PafC-like"/>
</dbReference>
<dbReference type="InterPro" id="IPR013196">
    <property type="entry name" value="HTH_11"/>
</dbReference>
<evidence type="ECO:0000259" key="2">
    <source>
        <dbReference type="Pfam" id="PF13280"/>
    </source>
</evidence>
<name>A0A1W1V4U5_9DEIO</name>
<dbReference type="InterPro" id="IPR036390">
    <property type="entry name" value="WH_DNA-bd_sf"/>
</dbReference>
<dbReference type="PANTHER" id="PTHR34580:SF1">
    <property type="entry name" value="PROTEIN PAFC"/>
    <property type="match status" value="1"/>
</dbReference>